<dbReference type="PANTHER" id="PTHR43162">
    <property type="match status" value="1"/>
</dbReference>
<dbReference type="RefSeq" id="WP_266346465.1">
    <property type="nucleotide sequence ID" value="NZ_JAPKNH010000018.1"/>
</dbReference>
<dbReference type="SUPFAM" id="SSF51735">
    <property type="entry name" value="NAD(P)-binding Rossmann-fold domains"/>
    <property type="match status" value="1"/>
</dbReference>
<name>A0ABW0Q0A5_9HYPH</name>
<keyword evidence="3" id="KW-1185">Reference proteome</keyword>
<gene>
    <name evidence="2" type="ORF">ACFPP9_16880</name>
</gene>
<sequence length="285" mass="29836">MSYIIHGATGAQGGPLYARLLASGKNALAAVRDPAKVAGKPAIAVDNDSVDSLVAAYRDADGVFIHLPQTSEPTRVQQAKNIVQAIKITKPKRVVVSTSGTIIDQPGTVLQAPEDNSVAILARGVAESGVSHAIVAPRLYLENLLLPMVFEPAEAEGVLRYPVAPDFLVSWSSHLDVAEVAEKLLTDHSVTGVVGVGHRPGLRGADLAAGFSEQFGRTVTFEALTPDAFGKLIEPMLGPATVGVVGLYQALSGAADNVIADDTSAQHLLGLEPRSVRQWLAEMLG</sequence>
<dbReference type="InterPro" id="IPR036291">
    <property type="entry name" value="NAD(P)-bd_dom_sf"/>
</dbReference>
<protein>
    <submittedName>
        <fullName evidence="2">NmrA family NAD(P)-binding protein</fullName>
    </submittedName>
</protein>
<accession>A0ABW0Q0A5</accession>
<comment type="caution">
    <text evidence="2">The sequence shown here is derived from an EMBL/GenBank/DDBJ whole genome shotgun (WGS) entry which is preliminary data.</text>
</comment>
<dbReference type="PANTHER" id="PTHR43162:SF1">
    <property type="entry name" value="PRESTALK A DIFFERENTIATION PROTEIN A"/>
    <property type="match status" value="1"/>
</dbReference>
<dbReference type="Pfam" id="PF05368">
    <property type="entry name" value="NmrA"/>
    <property type="match status" value="1"/>
</dbReference>
<reference evidence="3" key="1">
    <citation type="journal article" date="2019" name="Int. J. Syst. Evol. Microbiol.">
        <title>The Global Catalogue of Microorganisms (GCM) 10K type strain sequencing project: providing services to taxonomists for standard genome sequencing and annotation.</title>
        <authorList>
            <consortium name="The Broad Institute Genomics Platform"/>
            <consortium name="The Broad Institute Genome Sequencing Center for Infectious Disease"/>
            <person name="Wu L."/>
            <person name="Ma J."/>
        </authorList>
    </citation>
    <scope>NUCLEOTIDE SEQUENCE [LARGE SCALE GENOMIC DNA]</scope>
    <source>
        <strain evidence="3">KACC 12633</strain>
    </source>
</reference>
<organism evidence="2 3">
    <name type="scientific">Kaistia terrae</name>
    <dbReference type="NCBI Taxonomy" id="537017"/>
    <lineage>
        <taxon>Bacteria</taxon>
        <taxon>Pseudomonadati</taxon>
        <taxon>Pseudomonadota</taxon>
        <taxon>Alphaproteobacteria</taxon>
        <taxon>Hyphomicrobiales</taxon>
        <taxon>Kaistiaceae</taxon>
        <taxon>Kaistia</taxon>
    </lineage>
</organism>
<evidence type="ECO:0000313" key="3">
    <source>
        <dbReference type="Proteomes" id="UP001596150"/>
    </source>
</evidence>
<dbReference type="InterPro" id="IPR051604">
    <property type="entry name" value="Ergot_Alk_Oxidoreductase"/>
</dbReference>
<evidence type="ECO:0000259" key="1">
    <source>
        <dbReference type="Pfam" id="PF05368"/>
    </source>
</evidence>
<proteinExistence type="predicted"/>
<feature type="domain" description="NmrA-like" evidence="1">
    <location>
        <begin position="5"/>
        <end position="233"/>
    </location>
</feature>
<dbReference type="InterPro" id="IPR008030">
    <property type="entry name" value="NmrA-like"/>
</dbReference>
<dbReference type="Proteomes" id="UP001596150">
    <property type="component" value="Unassembled WGS sequence"/>
</dbReference>
<dbReference type="Gene3D" id="3.40.50.720">
    <property type="entry name" value="NAD(P)-binding Rossmann-like Domain"/>
    <property type="match status" value="1"/>
</dbReference>
<evidence type="ECO:0000313" key="2">
    <source>
        <dbReference type="EMBL" id="MFC5517462.1"/>
    </source>
</evidence>
<dbReference type="EMBL" id="JBHSML010000008">
    <property type="protein sequence ID" value="MFC5517462.1"/>
    <property type="molecule type" value="Genomic_DNA"/>
</dbReference>